<feature type="compositionally biased region" description="Polar residues" evidence="5">
    <location>
        <begin position="19"/>
        <end position="29"/>
    </location>
</feature>
<dbReference type="PANTHER" id="PTHR21319">
    <property type="entry name" value="RING FINGER AND CHY ZINC FINGER DOMAIN-CONTAINING PROTEIN 1"/>
    <property type="match status" value="1"/>
</dbReference>
<gene>
    <name evidence="9" type="ORF">ACHAWO_008898</name>
</gene>
<keyword evidence="2 4" id="KW-0863">Zinc-finger</keyword>
<dbReference type="Gene3D" id="3.30.40.10">
    <property type="entry name" value="Zinc/RING finger domain, C3HC4 (zinc finger)"/>
    <property type="match status" value="1"/>
</dbReference>
<feature type="compositionally biased region" description="Low complexity" evidence="5">
    <location>
        <begin position="93"/>
        <end position="103"/>
    </location>
</feature>
<reference evidence="9 10" key="1">
    <citation type="submission" date="2024-10" db="EMBL/GenBank/DDBJ databases">
        <title>Updated reference genomes for cyclostephanoid diatoms.</title>
        <authorList>
            <person name="Roberts W.R."/>
            <person name="Alverson A.J."/>
        </authorList>
    </citation>
    <scope>NUCLEOTIDE SEQUENCE [LARGE SCALE GENOMIC DNA]</scope>
    <source>
        <strain evidence="9 10">AJA010-31</strain>
    </source>
</reference>
<protein>
    <recommendedName>
        <fullName evidence="11">RING finger and CHY zinc finger domain-containing protein 1</fullName>
    </recommendedName>
</protein>
<evidence type="ECO:0008006" key="11">
    <source>
        <dbReference type="Google" id="ProtNLM"/>
    </source>
</evidence>
<feature type="domain" description="CHY-type" evidence="7">
    <location>
        <begin position="189"/>
        <end position="308"/>
    </location>
</feature>
<dbReference type="InterPro" id="IPR008913">
    <property type="entry name" value="Znf_CHY"/>
</dbReference>
<evidence type="ECO:0000259" key="7">
    <source>
        <dbReference type="PROSITE" id="PS51266"/>
    </source>
</evidence>
<dbReference type="Gene3D" id="2.20.28.10">
    <property type="match status" value="1"/>
</dbReference>
<organism evidence="9 10">
    <name type="scientific">Cyclotella atomus</name>
    <dbReference type="NCBI Taxonomy" id="382360"/>
    <lineage>
        <taxon>Eukaryota</taxon>
        <taxon>Sar</taxon>
        <taxon>Stramenopiles</taxon>
        <taxon>Ochrophyta</taxon>
        <taxon>Bacillariophyta</taxon>
        <taxon>Coscinodiscophyceae</taxon>
        <taxon>Thalassiosirophycidae</taxon>
        <taxon>Stephanodiscales</taxon>
        <taxon>Stephanodiscaceae</taxon>
        <taxon>Cyclotella</taxon>
    </lineage>
</organism>
<dbReference type="GO" id="GO:0008270">
    <property type="term" value="F:zinc ion binding"/>
    <property type="evidence" value="ECO:0007669"/>
    <property type="project" value="UniProtKB-KW"/>
</dbReference>
<evidence type="ECO:0000256" key="1">
    <source>
        <dbReference type="ARBA" id="ARBA00022723"/>
    </source>
</evidence>
<feature type="region of interest" description="Disordered" evidence="5">
    <location>
        <begin position="498"/>
        <end position="532"/>
    </location>
</feature>
<dbReference type="SUPFAM" id="SSF161219">
    <property type="entry name" value="CHY zinc finger-like"/>
    <property type="match status" value="1"/>
</dbReference>
<name>A0ABD3NIX2_9STRA</name>
<dbReference type="PROSITE" id="PS51266">
    <property type="entry name" value="ZF_CHY"/>
    <property type="match status" value="1"/>
</dbReference>
<feature type="domain" description="CTCHY-type" evidence="8">
    <location>
        <begin position="310"/>
        <end position="373"/>
    </location>
</feature>
<dbReference type="InterPro" id="IPR037275">
    <property type="entry name" value="Znf_CTCHY_sf"/>
</dbReference>
<dbReference type="PROSITE" id="PS51270">
    <property type="entry name" value="ZF_CTCHY"/>
    <property type="match status" value="1"/>
</dbReference>
<feature type="domain" description="RING-type" evidence="6">
    <location>
        <begin position="374"/>
        <end position="416"/>
    </location>
</feature>
<feature type="region of interest" description="Disordered" evidence="5">
    <location>
        <begin position="19"/>
        <end position="40"/>
    </location>
</feature>
<dbReference type="InterPro" id="IPR001841">
    <property type="entry name" value="Znf_RING"/>
</dbReference>
<dbReference type="CDD" id="cd16464">
    <property type="entry name" value="RING-H2_Pirh2-like"/>
    <property type="match status" value="1"/>
</dbReference>
<sequence length="532" mass="59558">MSNGPQEITAATGSLADLISTTSTNSSGPNRRASMTELQQNERRASIQLIMKDHNITPLEKRRRVQNLMDGRRASYDCPVNPYLEMKTKLAAERAQQQQNEQVPEPEEARRSLHRRRSSDGATIYDAMDIEPMGISIDPILSDTPMSNGTHELSYAKKHPYQATTTAVPMAGCSDAISRRSSIEFSKRAVESAPSCAHYNRKCHIVSPCCGATFGCRICHDDCPILPPLLHPDGFGSMEGPDTVGQQSSGGRRKFQRQLRTSSMPMNLESEGPPEHHNVNRFAIKEIICRECFTRQGSKTNYCVNCNAQFGEYHCAICNLWMNNDERPYHCPDCGFCRVGGGENFRHCQDCGMCIDKELFVNHNCQVGKYMSNCPVCQEDLFSSRDASHELPCGHAIHWHCFRELASHDSRCPCCKKTAETHERMKPTWDAMAMGIALQPVPPELAKVVTIKCNDCEVIQSDRGWHFLGVQCRNCESFNTVVDKITMMGHEAHEFLLRADPPSNPATLQRRRASMTSAAPNLPFNQQQNGQS</sequence>
<evidence type="ECO:0000256" key="4">
    <source>
        <dbReference type="PROSITE-ProRule" id="PRU00601"/>
    </source>
</evidence>
<accession>A0ABD3NIX2</accession>
<dbReference type="PROSITE" id="PS50089">
    <property type="entry name" value="ZF_RING_2"/>
    <property type="match status" value="1"/>
</dbReference>
<dbReference type="InterPro" id="IPR037274">
    <property type="entry name" value="Znf_CHY_sf"/>
</dbReference>
<keyword evidence="1" id="KW-0479">Metal-binding</keyword>
<dbReference type="InterPro" id="IPR017921">
    <property type="entry name" value="Znf_CTCHY"/>
</dbReference>
<dbReference type="SMART" id="SM00184">
    <property type="entry name" value="RING"/>
    <property type="match status" value="1"/>
</dbReference>
<dbReference type="InterPro" id="IPR013083">
    <property type="entry name" value="Znf_RING/FYVE/PHD"/>
</dbReference>
<dbReference type="SUPFAM" id="SSF57850">
    <property type="entry name" value="RING/U-box"/>
    <property type="match status" value="1"/>
</dbReference>
<keyword evidence="10" id="KW-1185">Reference proteome</keyword>
<evidence type="ECO:0000313" key="9">
    <source>
        <dbReference type="EMBL" id="KAL3774967.1"/>
    </source>
</evidence>
<evidence type="ECO:0000256" key="5">
    <source>
        <dbReference type="SAM" id="MobiDB-lite"/>
    </source>
</evidence>
<evidence type="ECO:0000259" key="8">
    <source>
        <dbReference type="PROSITE" id="PS51270"/>
    </source>
</evidence>
<keyword evidence="3" id="KW-0862">Zinc</keyword>
<dbReference type="InterPro" id="IPR039512">
    <property type="entry name" value="RCHY1_zinc-ribbon"/>
</dbReference>
<dbReference type="PANTHER" id="PTHR21319:SF53">
    <property type="entry name" value="RING FINGER AND CHY ZINC FINGER DOMAIN-CONTAINING PROTEIN 1"/>
    <property type="match status" value="1"/>
</dbReference>
<evidence type="ECO:0000256" key="3">
    <source>
        <dbReference type="ARBA" id="ARBA00022833"/>
    </source>
</evidence>
<feature type="region of interest" description="Disordered" evidence="5">
    <location>
        <begin position="92"/>
        <end position="122"/>
    </location>
</feature>
<evidence type="ECO:0000256" key="2">
    <source>
        <dbReference type="ARBA" id="ARBA00022771"/>
    </source>
</evidence>
<dbReference type="Pfam" id="PF14599">
    <property type="entry name" value="zinc_ribbon_6"/>
    <property type="match status" value="1"/>
</dbReference>
<evidence type="ECO:0000259" key="6">
    <source>
        <dbReference type="PROSITE" id="PS50089"/>
    </source>
</evidence>
<feature type="compositionally biased region" description="Polar residues" evidence="5">
    <location>
        <begin position="514"/>
        <end position="532"/>
    </location>
</feature>
<dbReference type="SUPFAM" id="SSF161245">
    <property type="entry name" value="Zinc hairpin stack"/>
    <property type="match status" value="1"/>
</dbReference>
<dbReference type="AlphaFoldDB" id="A0ABD3NIX2"/>
<evidence type="ECO:0000313" key="10">
    <source>
        <dbReference type="Proteomes" id="UP001530400"/>
    </source>
</evidence>
<comment type="caution">
    <text evidence="9">The sequence shown here is derived from an EMBL/GenBank/DDBJ whole genome shotgun (WGS) entry which is preliminary data.</text>
</comment>
<dbReference type="EMBL" id="JALLPJ020001171">
    <property type="protein sequence ID" value="KAL3774967.1"/>
    <property type="molecule type" value="Genomic_DNA"/>
</dbReference>
<dbReference type="Pfam" id="PF13639">
    <property type="entry name" value="zf-RING_2"/>
    <property type="match status" value="1"/>
</dbReference>
<dbReference type="Proteomes" id="UP001530400">
    <property type="component" value="Unassembled WGS sequence"/>
</dbReference>
<proteinExistence type="predicted"/>